<dbReference type="Proteomes" id="UP000199532">
    <property type="component" value="Unassembled WGS sequence"/>
</dbReference>
<gene>
    <name evidence="2" type="ORF">SAMN04487995_1591</name>
</gene>
<dbReference type="InterPro" id="IPR051531">
    <property type="entry name" value="N-acetyltransferase"/>
</dbReference>
<dbReference type="RefSeq" id="WP_090334275.1">
    <property type="nucleotide sequence ID" value="NZ_FNXY01000002.1"/>
</dbReference>
<feature type="domain" description="N-acetyltransferase" evidence="1">
    <location>
        <begin position="17"/>
        <end position="181"/>
    </location>
</feature>
<reference evidence="2 3" key="1">
    <citation type="submission" date="2016-10" db="EMBL/GenBank/DDBJ databases">
        <authorList>
            <person name="de Groot N.N."/>
        </authorList>
    </citation>
    <scope>NUCLEOTIDE SEQUENCE [LARGE SCALE GENOMIC DNA]</scope>
    <source>
        <strain evidence="2 3">DSM 19938</strain>
    </source>
</reference>
<dbReference type="GO" id="GO:0016747">
    <property type="term" value="F:acyltransferase activity, transferring groups other than amino-acyl groups"/>
    <property type="evidence" value="ECO:0007669"/>
    <property type="project" value="InterPro"/>
</dbReference>
<dbReference type="InterPro" id="IPR000182">
    <property type="entry name" value="GNAT_dom"/>
</dbReference>
<dbReference type="SUPFAM" id="SSF55729">
    <property type="entry name" value="Acyl-CoA N-acyltransferases (Nat)"/>
    <property type="match status" value="1"/>
</dbReference>
<dbReference type="STRING" id="408657.SAMN04487995_1591"/>
<keyword evidence="3" id="KW-1185">Reference proteome</keyword>
<name>A0A1H6S9S7_9BACT</name>
<protein>
    <submittedName>
        <fullName evidence="2">Ribosomal-protein-alanine N-acetyltransferase</fullName>
    </submittedName>
</protein>
<dbReference type="AlphaFoldDB" id="A0A1H6S9S7"/>
<evidence type="ECO:0000259" key="1">
    <source>
        <dbReference type="PROSITE" id="PS51186"/>
    </source>
</evidence>
<sequence length="183" mass="21580">MLILNFEKFPVLETERLTLRPISIDDVDEMFQQRSNPDVMKYIVRPLLQSRREAEELVRNYEFLFEQGISITWAISLKGESKMLGTVGFPRINKENYRGEIGYSLDPVNWNKGYMSEALKEIIQFGFKQLRMNTIEAVIHPENRASSSLMLKHGFVREAYFREHTFFDGRFQDVEIYSLLSPR</sequence>
<dbReference type="EMBL" id="FNXY01000002">
    <property type="protein sequence ID" value="SEI60182.1"/>
    <property type="molecule type" value="Genomic_DNA"/>
</dbReference>
<dbReference type="PANTHER" id="PTHR43792">
    <property type="entry name" value="GNAT FAMILY, PUTATIVE (AFU_ORTHOLOGUE AFUA_3G00765)-RELATED-RELATED"/>
    <property type="match status" value="1"/>
</dbReference>
<proteinExistence type="predicted"/>
<dbReference type="PANTHER" id="PTHR43792:SF1">
    <property type="entry name" value="N-ACETYLTRANSFERASE DOMAIN-CONTAINING PROTEIN"/>
    <property type="match status" value="1"/>
</dbReference>
<evidence type="ECO:0000313" key="2">
    <source>
        <dbReference type="EMBL" id="SEI60182.1"/>
    </source>
</evidence>
<dbReference type="InterPro" id="IPR016181">
    <property type="entry name" value="Acyl_CoA_acyltransferase"/>
</dbReference>
<keyword evidence="2" id="KW-0808">Transferase</keyword>
<dbReference type="PROSITE" id="PS51186">
    <property type="entry name" value="GNAT"/>
    <property type="match status" value="1"/>
</dbReference>
<evidence type="ECO:0000313" key="3">
    <source>
        <dbReference type="Proteomes" id="UP000199532"/>
    </source>
</evidence>
<accession>A0A1H6S9S7</accession>
<dbReference type="Pfam" id="PF13302">
    <property type="entry name" value="Acetyltransf_3"/>
    <property type="match status" value="1"/>
</dbReference>
<organism evidence="2 3">
    <name type="scientific">Dyadobacter koreensis</name>
    <dbReference type="NCBI Taxonomy" id="408657"/>
    <lineage>
        <taxon>Bacteria</taxon>
        <taxon>Pseudomonadati</taxon>
        <taxon>Bacteroidota</taxon>
        <taxon>Cytophagia</taxon>
        <taxon>Cytophagales</taxon>
        <taxon>Spirosomataceae</taxon>
        <taxon>Dyadobacter</taxon>
    </lineage>
</organism>
<dbReference type="Gene3D" id="3.40.630.30">
    <property type="match status" value="1"/>
</dbReference>
<dbReference type="OrthoDB" id="9811523at2"/>